<dbReference type="Pfam" id="PF13328">
    <property type="entry name" value="HD_4"/>
    <property type="match status" value="1"/>
</dbReference>
<gene>
    <name evidence="5" type="ORF">H8E23_09950</name>
</gene>
<dbReference type="GO" id="GO:0015969">
    <property type="term" value="P:guanosine tetraphosphate metabolic process"/>
    <property type="evidence" value="ECO:0007669"/>
    <property type="project" value="InterPro"/>
</dbReference>
<dbReference type="InterPro" id="IPR004095">
    <property type="entry name" value="TGS"/>
</dbReference>
<dbReference type="Gene3D" id="3.30.70.260">
    <property type="match status" value="1"/>
</dbReference>
<dbReference type="GO" id="GO:0015949">
    <property type="term" value="P:nucleobase-containing small molecule interconversion"/>
    <property type="evidence" value="ECO:0007669"/>
    <property type="project" value="UniProtKB-ARBA"/>
</dbReference>
<comment type="function">
    <text evidence="1">In eubacteria ppGpp (guanosine 3'-diphosphate 5'-diphosphate) is a mediator of the stringent response that coordinates a variety of cellular activities in response to changes in nutritional abundance.</text>
</comment>
<accession>A0A8J6NN07</accession>
<dbReference type="PROSITE" id="PS51671">
    <property type="entry name" value="ACT"/>
    <property type="match status" value="1"/>
</dbReference>
<evidence type="ECO:0000313" key="6">
    <source>
        <dbReference type="Proteomes" id="UP000603434"/>
    </source>
</evidence>
<dbReference type="Proteomes" id="UP000603434">
    <property type="component" value="Unassembled WGS sequence"/>
</dbReference>
<evidence type="ECO:0000259" key="2">
    <source>
        <dbReference type="PROSITE" id="PS51671"/>
    </source>
</evidence>
<comment type="similarity">
    <text evidence="1">Belongs to the relA/spoT family.</text>
</comment>
<feature type="domain" description="ACT" evidence="2">
    <location>
        <begin position="640"/>
        <end position="714"/>
    </location>
</feature>
<dbReference type="InterPro" id="IPR002912">
    <property type="entry name" value="ACT_dom"/>
</dbReference>
<proteinExistence type="inferred from homology"/>
<feature type="domain" description="HD" evidence="3">
    <location>
        <begin position="45"/>
        <end position="144"/>
    </location>
</feature>
<dbReference type="Gene3D" id="1.10.3210.10">
    <property type="entry name" value="Hypothetical protein af1432"/>
    <property type="match status" value="1"/>
</dbReference>
<dbReference type="Gene3D" id="3.10.20.30">
    <property type="match status" value="1"/>
</dbReference>
<dbReference type="InterPro" id="IPR003607">
    <property type="entry name" value="HD/PDEase_dom"/>
</dbReference>
<dbReference type="CDD" id="cd04876">
    <property type="entry name" value="ACT_RelA-SpoT"/>
    <property type="match status" value="1"/>
</dbReference>
<dbReference type="GO" id="GO:0008728">
    <property type="term" value="F:GTP diphosphokinase activity"/>
    <property type="evidence" value="ECO:0007669"/>
    <property type="project" value="TreeGrafter"/>
</dbReference>
<dbReference type="CDD" id="cd01668">
    <property type="entry name" value="TGS_RSH"/>
    <property type="match status" value="1"/>
</dbReference>
<evidence type="ECO:0000313" key="5">
    <source>
        <dbReference type="EMBL" id="MBC8361710.1"/>
    </source>
</evidence>
<comment type="caution">
    <text evidence="5">The sequence shown here is derived from an EMBL/GenBank/DDBJ whole genome shotgun (WGS) entry which is preliminary data.</text>
</comment>
<dbReference type="InterPro" id="IPR033655">
    <property type="entry name" value="TGS_RelA/SpoT"/>
</dbReference>
<reference evidence="5 6" key="1">
    <citation type="submission" date="2020-08" db="EMBL/GenBank/DDBJ databases">
        <title>Bridging the membrane lipid divide: bacteria of the FCB group superphylum have the potential to synthesize archaeal ether lipids.</title>
        <authorList>
            <person name="Villanueva L."/>
            <person name="Von Meijenfeldt F.A.B."/>
            <person name="Westbye A.B."/>
            <person name="Yadav S."/>
            <person name="Hopmans E.C."/>
            <person name="Dutilh B.E."/>
            <person name="Sinninghe Damste J.S."/>
        </authorList>
    </citation>
    <scope>NUCLEOTIDE SEQUENCE [LARGE SCALE GENOMIC DNA]</scope>
    <source>
        <strain evidence="5">NIOZ-UU30</strain>
    </source>
</reference>
<dbReference type="Pfam" id="PF19296">
    <property type="entry name" value="RelA_AH_RIS"/>
    <property type="match status" value="1"/>
</dbReference>
<dbReference type="InterPro" id="IPR012675">
    <property type="entry name" value="Beta-grasp_dom_sf"/>
</dbReference>
<dbReference type="EMBL" id="JACNJH010000145">
    <property type="protein sequence ID" value="MBC8361710.1"/>
    <property type="molecule type" value="Genomic_DNA"/>
</dbReference>
<dbReference type="InterPro" id="IPR045600">
    <property type="entry name" value="RelA/SpoT_AH_RIS"/>
</dbReference>
<dbReference type="InterPro" id="IPR004811">
    <property type="entry name" value="RelA/Spo_fam"/>
</dbReference>
<dbReference type="InterPro" id="IPR045865">
    <property type="entry name" value="ACT-like_dom_sf"/>
</dbReference>
<dbReference type="Gene3D" id="3.30.460.10">
    <property type="entry name" value="Beta Polymerase, domain 2"/>
    <property type="match status" value="1"/>
</dbReference>
<dbReference type="SUPFAM" id="SSF109604">
    <property type="entry name" value="HD-domain/PDEase-like"/>
    <property type="match status" value="1"/>
</dbReference>
<evidence type="ECO:0000256" key="1">
    <source>
        <dbReference type="RuleBase" id="RU003847"/>
    </source>
</evidence>
<dbReference type="FunFam" id="3.10.20.30:FF:000002">
    <property type="entry name" value="GTP pyrophosphokinase (RelA/SpoT)"/>
    <property type="match status" value="1"/>
</dbReference>
<dbReference type="CDD" id="cd05399">
    <property type="entry name" value="NT_Rel-Spo_like"/>
    <property type="match status" value="1"/>
</dbReference>
<protein>
    <submittedName>
        <fullName evidence="5">Bifunctional (P)ppGpp synthetase/guanosine-3',5'-bis(Diphosphate) 3'-pyrophosphohydrolase</fullName>
    </submittedName>
</protein>
<dbReference type="PROSITE" id="PS51831">
    <property type="entry name" value="HD"/>
    <property type="match status" value="1"/>
</dbReference>
<dbReference type="FunFam" id="1.10.3210.10:FF:000001">
    <property type="entry name" value="GTP pyrophosphokinase RelA"/>
    <property type="match status" value="1"/>
</dbReference>
<dbReference type="InterPro" id="IPR006674">
    <property type="entry name" value="HD_domain"/>
</dbReference>
<dbReference type="PANTHER" id="PTHR21262">
    <property type="entry name" value="GUANOSINE-3',5'-BIS DIPHOSPHATE 3'-PYROPHOSPHOHYDROLASE"/>
    <property type="match status" value="1"/>
</dbReference>
<dbReference type="InterPro" id="IPR007685">
    <property type="entry name" value="RelA_SpoT"/>
</dbReference>
<dbReference type="Pfam" id="PF04607">
    <property type="entry name" value="RelA_SpoT"/>
    <property type="match status" value="1"/>
</dbReference>
<sequence length="714" mass="81493">MIRINDILDKIAEYNPEADLDIIERAYVYSARVHDGQTRLSGEPYLSHPLEVAGILADMKLDVVSVAASLLHDVIEDTHATLEEIKGMFGDDITNIVSGVTKLSVLPFDGSQARQAESIRKMILAMADDIRVILIKLADRLHNMRTLKFHSESKRIKIAKETLDIYAPIAARLGIYWIKKELEDTSFMYLQPEEYERIRNLVNTDREARDQYIQTVKSFLEKNMDGDGLKCEILGRYKYYYSIYQKMIKQGLAFEEVYDIIAFRIILDTIPKCYEALGIVHSLWKPVSGKFKDYIGVPKPNMYQSLHTTVIGSYGERIEIQIRTHEMDKVAQAGIAAHWSYKEGRSFDENINKTFAWIQNLVENQENIRDPDEFLENVRIDLFPDEVYVFTPRGEIKSIPRGATPVDFAYLIHTEVGNQCIGAKVNGRIVPLPYELQTGDTVEIITSKKGRPSKDWLNFVKTVKARGRIRQWIKTLEKERSLTLGREMCEKAFRKHRLNFNTLLKSEEMEKSVEHFGFKTLDDLIASVGYGKITPLQIIHRVAPKPEEEVKPESILDKIIGRVRKKKPKTGVIVKGVDDILIKFGKCCQPVPGDSITGYITRGYGVTVHRSRCVNALKMSPERQIDVQWDTSIGDTYPVKICVRSYDRVGMLADIASNISKNGANILSASTETRQSKIVDSFFTIAVKDTDHLNRVLTSIRKVKHVQDVKRIDK</sequence>
<dbReference type="SMART" id="SM00954">
    <property type="entry name" value="RelA_SpoT"/>
    <property type="match status" value="1"/>
</dbReference>
<dbReference type="SUPFAM" id="SSF55021">
    <property type="entry name" value="ACT-like"/>
    <property type="match status" value="1"/>
</dbReference>
<dbReference type="SUPFAM" id="SSF81271">
    <property type="entry name" value="TGS-like"/>
    <property type="match status" value="1"/>
</dbReference>
<dbReference type="FunFam" id="3.30.460.10:FF:000001">
    <property type="entry name" value="GTP pyrophosphokinase RelA"/>
    <property type="match status" value="1"/>
</dbReference>
<dbReference type="GO" id="GO:0042594">
    <property type="term" value="P:response to starvation"/>
    <property type="evidence" value="ECO:0007669"/>
    <property type="project" value="TreeGrafter"/>
</dbReference>
<dbReference type="SUPFAM" id="SSF81301">
    <property type="entry name" value="Nucleotidyltransferase"/>
    <property type="match status" value="1"/>
</dbReference>
<dbReference type="CDD" id="cd00077">
    <property type="entry name" value="HDc"/>
    <property type="match status" value="1"/>
</dbReference>
<organism evidence="5 6">
    <name type="scientific">Candidatus Desulfatibia profunda</name>
    <dbReference type="NCBI Taxonomy" id="2841695"/>
    <lineage>
        <taxon>Bacteria</taxon>
        <taxon>Pseudomonadati</taxon>
        <taxon>Thermodesulfobacteriota</taxon>
        <taxon>Desulfobacteria</taxon>
        <taxon>Desulfobacterales</taxon>
        <taxon>Desulfobacterales incertae sedis</taxon>
        <taxon>Candidatus Desulfatibia</taxon>
    </lineage>
</organism>
<evidence type="ECO:0000259" key="3">
    <source>
        <dbReference type="PROSITE" id="PS51831"/>
    </source>
</evidence>
<dbReference type="NCBIfam" id="TIGR00691">
    <property type="entry name" value="spoT_relA"/>
    <property type="match status" value="1"/>
</dbReference>
<name>A0A8J6NN07_9BACT</name>
<dbReference type="GO" id="GO:0005886">
    <property type="term" value="C:plasma membrane"/>
    <property type="evidence" value="ECO:0007669"/>
    <property type="project" value="TreeGrafter"/>
</dbReference>
<dbReference type="Pfam" id="PF02824">
    <property type="entry name" value="TGS"/>
    <property type="match status" value="1"/>
</dbReference>
<evidence type="ECO:0000259" key="4">
    <source>
        <dbReference type="PROSITE" id="PS51880"/>
    </source>
</evidence>
<dbReference type="AlphaFoldDB" id="A0A8J6NN07"/>
<dbReference type="PANTHER" id="PTHR21262:SF36">
    <property type="entry name" value="BIFUNCTIONAL (P)PPGPP SYNTHASE_HYDROLASE SPOT"/>
    <property type="match status" value="1"/>
</dbReference>
<dbReference type="InterPro" id="IPR012676">
    <property type="entry name" value="TGS-like"/>
</dbReference>
<dbReference type="GO" id="GO:0008893">
    <property type="term" value="F:guanosine-3',5'-bis(diphosphate) 3'-diphosphatase activity"/>
    <property type="evidence" value="ECO:0007669"/>
    <property type="project" value="TreeGrafter"/>
</dbReference>
<dbReference type="SMART" id="SM00471">
    <property type="entry name" value="HDc"/>
    <property type="match status" value="1"/>
</dbReference>
<dbReference type="PROSITE" id="PS51880">
    <property type="entry name" value="TGS"/>
    <property type="match status" value="1"/>
</dbReference>
<dbReference type="InterPro" id="IPR043519">
    <property type="entry name" value="NT_sf"/>
</dbReference>
<dbReference type="Pfam" id="PF13291">
    <property type="entry name" value="ACT_4"/>
    <property type="match status" value="1"/>
</dbReference>
<feature type="domain" description="TGS" evidence="4">
    <location>
        <begin position="385"/>
        <end position="446"/>
    </location>
</feature>